<accession>A0ABW0QZD9</accession>
<proteinExistence type="predicted"/>
<dbReference type="CDD" id="cd02440">
    <property type="entry name" value="AdoMet_MTases"/>
    <property type="match status" value="1"/>
</dbReference>
<dbReference type="PANTHER" id="PTHR44068:SF11">
    <property type="entry name" value="GERANYL DIPHOSPHATE 2-C-METHYLTRANSFERASE"/>
    <property type="match status" value="1"/>
</dbReference>
<dbReference type="InterPro" id="IPR050447">
    <property type="entry name" value="Erg6_SMT_methyltransf"/>
</dbReference>
<dbReference type="GO" id="GO:0032259">
    <property type="term" value="P:methylation"/>
    <property type="evidence" value="ECO:0007669"/>
    <property type="project" value="UniProtKB-KW"/>
</dbReference>
<dbReference type="GO" id="GO:0008168">
    <property type="term" value="F:methyltransferase activity"/>
    <property type="evidence" value="ECO:0007669"/>
    <property type="project" value="UniProtKB-KW"/>
</dbReference>
<dbReference type="Gene3D" id="3.40.50.150">
    <property type="entry name" value="Vaccinia Virus protein VP39"/>
    <property type="match status" value="1"/>
</dbReference>
<organism evidence="2 3">
    <name type="scientific">Cohnella yongneupensis</name>
    <dbReference type="NCBI Taxonomy" id="425006"/>
    <lineage>
        <taxon>Bacteria</taxon>
        <taxon>Bacillati</taxon>
        <taxon>Bacillota</taxon>
        <taxon>Bacilli</taxon>
        <taxon>Bacillales</taxon>
        <taxon>Paenibacillaceae</taxon>
        <taxon>Cohnella</taxon>
    </lineage>
</organism>
<dbReference type="InterPro" id="IPR025714">
    <property type="entry name" value="Methyltranfer_dom"/>
</dbReference>
<evidence type="ECO:0000259" key="1">
    <source>
        <dbReference type="Pfam" id="PF13847"/>
    </source>
</evidence>
<keyword evidence="2" id="KW-0808">Transferase</keyword>
<dbReference type="PANTHER" id="PTHR44068">
    <property type="entry name" value="ZGC:194242"/>
    <property type="match status" value="1"/>
</dbReference>
<name>A0ABW0QZD9_9BACL</name>
<gene>
    <name evidence="2" type="ORF">ACFPQ4_02445</name>
</gene>
<dbReference type="InterPro" id="IPR029063">
    <property type="entry name" value="SAM-dependent_MTases_sf"/>
</dbReference>
<comment type="caution">
    <text evidence="2">The sequence shown here is derived from an EMBL/GenBank/DDBJ whole genome shotgun (WGS) entry which is preliminary data.</text>
</comment>
<evidence type="ECO:0000313" key="3">
    <source>
        <dbReference type="Proteomes" id="UP001596108"/>
    </source>
</evidence>
<dbReference type="SUPFAM" id="SSF53335">
    <property type="entry name" value="S-adenosyl-L-methionine-dependent methyltransferases"/>
    <property type="match status" value="1"/>
</dbReference>
<dbReference type="Pfam" id="PF13847">
    <property type="entry name" value="Methyltransf_31"/>
    <property type="match status" value="1"/>
</dbReference>
<dbReference type="EMBL" id="JBHSNC010000007">
    <property type="protein sequence ID" value="MFC5528309.1"/>
    <property type="molecule type" value="Genomic_DNA"/>
</dbReference>
<protein>
    <submittedName>
        <fullName evidence="2">Methyltransferase domain-containing protein</fullName>
    </submittedName>
</protein>
<dbReference type="RefSeq" id="WP_378110136.1">
    <property type="nucleotide sequence ID" value="NZ_JBHSNC010000007.1"/>
</dbReference>
<feature type="domain" description="Methyltransferase" evidence="1">
    <location>
        <begin position="29"/>
        <end position="159"/>
    </location>
</feature>
<keyword evidence="3" id="KW-1185">Reference proteome</keyword>
<keyword evidence="2" id="KW-0489">Methyltransferase</keyword>
<reference evidence="3" key="1">
    <citation type="journal article" date="2019" name="Int. J. Syst. Evol. Microbiol.">
        <title>The Global Catalogue of Microorganisms (GCM) 10K type strain sequencing project: providing services to taxonomists for standard genome sequencing and annotation.</title>
        <authorList>
            <consortium name="The Broad Institute Genomics Platform"/>
            <consortium name="The Broad Institute Genome Sequencing Center for Infectious Disease"/>
            <person name="Wu L."/>
            <person name="Ma J."/>
        </authorList>
    </citation>
    <scope>NUCLEOTIDE SEQUENCE [LARGE SCALE GENOMIC DNA]</scope>
    <source>
        <strain evidence="3">CGMCC 1.18578</strain>
    </source>
</reference>
<dbReference type="Proteomes" id="UP001596108">
    <property type="component" value="Unassembled WGS sequence"/>
</dbReference>
<evidence type="ECO:0000313" key="2">
    <source>
        <dbReference type="EMBL" id="MFC5528309.1"/>
    </source>
</evidence>
<sequence>MSKSKGGRTIMDPNNVRMREFIYSLITINPKLTILDLGCGQGYDLFRISQLMDNESKLFGMDTNQKSIIKANENYGQDTRMNFIHHNFGQNIPFDENSFDLVFSNNVLECIADKQHLLREVHRVLKPEGQVIFAHFDWDSQLIDGDNKELIRTITQTFNDCGSEIIEDWYFRRSRANATINYSYCFGC</sequence>